<keyword evidence="2" id="KW-1185">Reference proteome</keyword>
<dbReference type="InterPro" id="IPR042099">
    <property type="entry name" value="ANL_N_sf"/>
</dbReference>
<evidence type="ECO:0000313" key="2">
    <source>
        <dbReference type="Proteomes" id="UP001500782"/>
    </source>
</evidence>
<name>A0ABN0W933_9BACI</name>
<dbReference type="PANTHER" id="PTHR36932:SF1">
    <property type="entry name" value="CAPSULAR POLYSACCHARIDE BIOSYNTHESIS PROTEIN"/>
    <property type="match status" value="1"/>
</dbReference>
<gene>
    <name evidence="1" type="ORF">GCM10008967_19860</name>
</gene>
<organism evidence="1 2">
    <name type="scientific">Bacillus carboniphilus</name>
    <dbReference type="NCBI Taxonomy" id="86663"/>
    <lineage>
        <taxon>Bacteria</taxon>
        <taxon>Bacillati</taxon>
        <taxon>Bacillota</taxon>
        <taxon>Bacilli</taxon>
        <taxon>Bacillales</taxon>
        <taxon>Bacillaceae</taxon>
        <taxon>Bacillus</taxon>
    </lineage>
</organism>
<dbReference type="EMBL" id="BAAADJ010000021">
    <property type="protein sequence ID" value="GAA0329391.1"/>
    <property type="molecule type" value="Genomic_DNA"/>
</dbReference>
<protein>
    <submittedName>
        <fullName evidence="1">Coenzyme F390 synthetase</fullName>
    </submittedName>
</protein>
<evidence type="ECO:0000313" key="1">
    <source>
        <dbReference type="EMBL" id="GAA0329391.1"/>
    </source>
</evidence>
<sequence length="429" mass="49756">MNWTSKLNILFSYLLYRRKYQSRNSLEKVQQKWLKQQLKFVNKHSTFYKEIGHQLSSYPIMNKQSMMKHFDELNTKGLTKEECLKVAISAEKSRDFSPTHKGVTVGLSSGTSGNKGIFLVSEREQYQWVGAILAKVLEGRSIFQKRKVALFLRANSNLYETANEGNIDFHFFDLFSNIDKEVARLSQLNPEIIVAPPSVWIEIIKRCGHSDFENVEQLFSIAEVLPDETKEKVETFFSLPLGQIYQCTEGFLGCTCSHGKLHLNEDIVFVEKEYVDDLRFIPIITDMKRTSQPIIRYRLNDILIEDPEGCSCGNQTLTIKRIEGREDDVFFLLTTNGERQKLFPDLLSRTLLHALPNDIENYRIRQVTHNELVIEVSRDLHDHEKQAIISEFSTLFNQQKVVSPILQFKSFLPLEKGQKLRRVVSEIRP</sequence>
<accession>A0ABN0W933</accession>
<reference evidence="2" key="1">
    <citation type="journal article" date="2019" name="Int. J. Syst. Evol. Microbiol.">
        <title>The Global Catalogue of Microorganisms (GCM) 10K type strain sequencing project: providing services to taxonomists for standard genome sequencing and annotation.</title>
        <authorList>
            <consortium name="The Broad Institute Genomics Platform"/>
            <consortium name="The Broad Institute Genome Sequencing Center for Infectious Disease"/>
            <person name="Wu L."/>
            <person name="Ma J."/>
        </authorList>
    </citation>
    <scope>NUCLEOTIDE SEQUENCE [LARGE SCALE GENOMIC DNA]</scope>
    <source>
        <strain evidence="2">JCM 9731</strain>
    </source>
</reference>
<dbReference type="PANTHER" id="PTHR36932">
    <property type="entry name" value="CAPSULAR POLYSACCHARIDE BIOSYNTHESIS PROTEIN"/>
    <property type="match status" value="1"/>
</dbReference>
<dbReference type="Gene3D" id="3.40.50.12780">
    <property type="entry name" value="N-terminal domain of ligase-like"/>
    <property type="match status" value="1"/>
</dbReference>
<dbReference type="SUPFAM" id="SSF56801">
    <property type="entry name" value="Acetyl-CoA synthetase-like"/>
    <property type="match status" value="1"/>
</dbReference>
<dbReference type="InterPro" id="IPR012685">
    <property type="entry name" value="CHP02304_F390_synth-rel"/>
</dbReference>
<comment type="caution">
    <text evidence="1">The sequence shown here is derived from an EMBL/GenBank/DDBJ whole genome shotgun (WGS) entry which is preliminary data.</text>
</comment>
<proteinExistence type="predicted"/>
<dbReference type="Proteomes" id="UP001500782">
    <property type="component" value="Unassembled WGS sequence"/>
</dbReference>
<dbReference type="RefSeq" id="WP_343798681.1">
    <property type="nucleotide sequence ID" value="NZ_BAAADJ010000021.1"/>
</dbReference>
<dbReference type="NCBIfam" id="TIGR02304">
    <property type="entry name" value="aden_form_hyp"/>
    <property type="match status" value="1"/>
</dbReference>
<dbReference type="InterPro" id="IPR053158">
    <property type="entry name" value="CapK_Type1_Caps_Biosynth"/>
</dbReference>